<comment type="similarity">
    <text evidence="7">Belongs to the peptidase S26 family.</text>
</comment>
<dbReference type="InterPro" id="IPR036286">
    <property type="entry name" value="LexA/Signal_pep-like_sf"/>
</dbReference>
<dbReference type="AlphaFoldDB" id="A0A1Y1BE45"/>
<dbReference type="InterPro" id="IPR000223">
    <property type="entry name" value="Pept_S26A_signal_pept_1"/>
</dbReference>
<dbReference type="NCBIfam" id="TIGR02771">
    <property type="entry name" value="TraF_Ti"/>
    <property type="match status" value="1"/>
</dbReference>
<dbReference type="GO" id="GO:0004252">
    <property type="term" value="F:serine-type endopeptidase activity"/>
    <property type="evidence" value="ECO:0007669"/>
    <property type="project" value="InterPro"/>
</dbReference>
<keyword evidence="5" id="KW-0574">Periplasm</keyword>
<dbReference type="GO" id="GO:0009003">
    <property type="term" value="F:signal peptidase activity"/>
    <property type="evidence" value="ECO:0007669"/>
    <property type="project" value="UniProtKB-EC"/>
</dbReference>
<dbReference type="GO" id="GO:0006465">
    <property type="term" value="P:signal peptide processing"/>
    <property type="evidence" value="ECO:0007669"/>
    <property type="project" value="InterPro"/>
</dbReference>
<evidence type="ECO:0000256" key="5">
    <source>
        <dbReference type="ARBA" id="ARBA00022764"/>
    </source>
</evidence>
<dbReference type="InterPro" id="IPR019533">
    <property type="entry name" value="Peptidase_S26"/>
</dbReference>
<dbReference type="Pfam" id="PF10502">
    <property type="entry name" value="Peptidase_S26"/>
    <property type="match status" value="1"/>
</dbReference>
<proteinExistence type="inferred from homology"/>
<comment type="catalytic activity">
    <reaction evidence="7">
        <text>Cleavage of hydrophobic, N-terminal signal or leader sequences from secreted and periplasmic proteins.</text>
        <dbReference type="EC" id="3.4.21.89"/>
    </reaction>
</comment>
<dbReference type="EMBL" id="AP014859">
    <property type="protein sequence ID" value="BAX56638.1"/>
    <property type="molecule type" value="Genomic_DNA"/>
</dbReference>
<dbReference type="InterPro" id="IPR014139">
    <property type="entry name" value="Peptidase_S26C_TraF"/>
</dbReference>
<evidence type="ECO:0000256" key="1">
    <source>
        <dbReference type="ARBA" id="ARBA00004418"/>
    </source>
</evidence>
<evidence type="ECO:0000256" key="7">
    <source>
        <dbReference type="RuleBase" id="RU362042"/>
    </source>
</evidence>
<geneLocation type="plasmid" evidence="9">
    <name>pVP2HP</name>
</geneLocation>
<evidence type="ECO:0000256" key="6">
    <source>
        <dbReference type="ARBA" id="ARBA00022971"/>
    </source>
</evidence>
<dbReference type="GO" id="GO:0042597">
    <property type="term" value="C:periplasmic space"/>
    <property type="evidence" value="ECO:0007669"/>
    <property type="project" value="UniProtKB-SubCell"/>
</dbReference>
<keyword evidence="6" id="KW-0184">Conjugation</keyword>
<evidence type="ECO:0000256" key="4">
    <source>
        <dbReference type="ARBA" id="ARBA00022729"/>
    </source>
</evidence>
<protein>
    <recommendedName>
        <fullName evidence="3 7">Signal peptidase I</fullName>
        <ecNumber evidence="7">3.4.21.89</ecNumber>
    </recommendedName>
</protein>
<evidence type="ECO:0000259" key="8">
    <source>
        <dbReference type="Pfam" id="PF10502"/>
    </source>
</evidence>
<dbReference type="CDD" id="cd06530">
    <property type="entry name" value="S26_SPase_I"/>
    <property type="match status" value="1"/>
</dbReference>
<keyword evidence="7" id="KW-0378">Hydrolase</keyword>
<dbReference type="SUPFAM" id="SSF51306">
    <property type="entry name" value="LexA/Signal peptidase"/>
    <property type="match status" value="1"/>
</dbReference>
<organism evidence="9">
    <name type="scientific">Vibrio parahaemolyticus</name>
    <dbReference type="NCBI Taxonomy" id="670"/>
    <lineage>
        <taxon>Bacteria</taxon>
        <taxon>Pseudomonadati</taxon>
        <taxon>Pseudomonadota</taxon>
        <taxon>Gammaproteobacteria</taxon>
        <taxon>Vibrionales</taxon>
        <taxon>Vibrionaceae</taxon>
        <taxon>Vibrio</taxon>
    </lineage>
</organism>
<keyword evidence="7" id="KW-0645">Protease</keyword>
<sequence length="120" mass="13444">MVFCPPPSAVIEQALKREYLKYGTCKSGSTPLIKKIMGISGDHLSFDGVVRKNGKPLARFLVHSADSHHRKLPQLKAFTLTDDEFFMMSDYAPKNSFDSRYFGAIQKNAIQGKAVPIFTF</sequence>
<name>A0A1Y1BE45_VIBPH</name>
<comment type="subcellular location">
    <subcellularLocation>
        <location evidence="7">Membrane</location>
        <topology evidence="7">Multi-pass membrane protein</topology>
    </subcellularLocation>
    <subcellularLocation>
        <location evidence="1">Periplasm</location>
    </subcellularLocation>
</comment>
<evidence type="ECO:0000313" key="9">
    <source>
        <dbReference type="EMBL" id="BAX56638.1"/>
    </source>
</evidence>
<evidence type="ECO:0000256" key="3">
    <source>
        <dbReference type="ARBA" id="ARBA00019232"/>
    </source>
</evidence>
<accession>A0A1Y1BE45</accession>
<keyword evidence="4" id="KW-0732">Signal</keyword>
<comment type="similarity">
    <text evidence="2">Belongs to the peptidase S26C family.</text>
</comment>
<evidence type="ECO:0000256" key="2">
    <source>
        <dbReference type="ARBA" id="ARBA00005849"/>
    </source>
</evidence>
<dbReference type="EC" id="3.4.21.89" evidence="7"/>
<reference evidence="9" key="1">
    <citation type="journal article" date="2017" name="Infect. Genet. Evol.">
        <title>Plasmid dynamics in Vibrio parahaemolyticus strains related to shrimp Acute Hepatopancreatic Necrosis Syndrome (AHPNS).</title>
        <authorList>
            <person name="Theethakaew C."/>
            <person name="Nakamura S."/>
            <person name="Motooka D."/>
            <person name="Matsuda S."/>
            <person name="Kodama T."/>
            <person name="Chonsin K."/>
            <person name="Suthienkul O."/>
            <person name="Iida T."/>
        </authorList>
    </citation>
    <scope>NUCLEOTIDE SEQUENCE</scope>
    <source>
        <strain evidence="9">VPE61</strain>
        <plasmid evidence="9">pVP2HP</plasmid>
    </source>
</reference>
<dbReference type="GO" id="GO:0016020">
    <property type="term" value="C:membrane"/>
    <property type="evidence" value="ECO:0007669"/>
    <property type="project" value="UniProtKB-SubCell"/>
</dbReference>
<keyword evidence="9" id="KW-0614">Plasmid</keyword>
<feature type="domain" description="Peptidase S26" evidence="8">
    <location>
        <begin position="3"/>
        <end position="117"/>
    </location>
</feature>
<dbReference type="NCBIfam" id="TIGR02227">
    <property type="entry name" value="sigpep_I_bact"/>
    <property type="match status" value="1"/>
</dbReference>
<dbReference type="Gene3D" id="2.10.109.10">
    <property type="entry name" value="Umud Fragment, subunit A"/>
    <property type="match status" value="1"/>
</dbReference>